<dbReference type="HOGENOM" id="CLU_000022_59_2_1"/>
<dbReference type="STRING" id="1182545.A0A072PI86"/>
<dbReference type="OrthoDB" id="6509636at2759"/>
<evidence type="ECO:0000259" key="2">
    <source>
        <dbReference type="Pfam" id="PF13193"/>
    </source>
</evidence>
<dbReference type="InterPro" id="IPR025110">
    <property type="entry name" value="AMP-bd_C"/>
</dbReference>
<dbReference type="Gene3D" id="3.30.300.30">
    <property type="match status" value="1"/>
</dbReference>
<name>A0A072PI86_9EURO</name>
<feature type="domain" description="AMP-binding enzyme C-terminal" evidence="2">
    <location>
        <begin position="453"/>
        <end position="530"/>
    </location>
</feature>
<evidence type="ECO:0000259" key="1">
    <source>
        <dbReference type="Pfam" id="PF00501"/>
    </source>
</evidence>
<dbReference type="Gene3D" id="3.40.50.12780">
    <property type="entry name" value="N-terminal domain of ligase-like"/>
    <property type="match status" value="1"/>
</dbReference>
<dbReference type="PANTHER" id="PTHR24096:SF265">
    <property type="entry name" value="ENZYME, PUTATIVE (AFU_ORTHOLOGUE AFUA_5G14270)-RELATED"/>
    <property type="match status" value="1"/>
</dbReference>
<dbReference type="InterPro" id="IPR000873">
    <property type="entry name" value="AMP-dep_synth/lig_dom"/>
</dbReference>
<dbReference type="Proteomes" id="UP000027920">
    <property type="component" value="Unassembled WGS sequence"/>
</dbReference>
<sequence length="549" mass="61628">MPFLAEEHYQIPSTDLLTWMFDDCTPYDEDKPIYIDAVNPSRSISRRQARSMVRRLAAGFSRAGLKRGDCVCLVSFNDIYYSIAFLGIIAAGGIFTGLNPSYTVFELTHAIRTADITHFLVEPAFLPKVLQASKECAIPTANIFAFDVLERPTAKDLSVQSWDVLHTGQEEMDWARFDDPNQSKKTIVARLFSSGTTGLPKAMDLSVSNFVSHWSSTEARVRRLLSNPFFHISQVPRAHTSPIKGGIVTYVMRRFEIETWLLNISKYNITEVNIVPMMVIRLLSSGLLDSGRYSLKTIRNAWAGSAPLDKSIQARLKEYMQPDAPFNQAWGMSETTCMATMFYYPEQDTTGSVGRLLPNCDAKIVDEEGHDISGAKGPNGMYLRGELCVRGPIIVSGYYKNKEANERDWDKDGYFHTGDIAYCEESTRKWFIVDRKKASELIKVRGFQVAPTEIEGVLLLHPKIADCAVIGIQHSIEESELPLAYIAVKPGAVVTEADVRTFTQDRLARYKQLEGGIRFLDSIPRNGNGKIQKNVLKKMAAPNHLRTKL</sequence>
<proteinExistence type="predicted"/>
<comment type="caution">
    <text evidence="3">The sequence shown here is derived from an EMBL/GenBank/DDBJ whole genome shotgun (WGS) entry which is preliminary data.</text>
</comment>
<feature type="domain" description="AMP-dependent synthetase/ligase" evidence="1">
    <location>
        <begin position="29"/>
        <end position="399"/>
    </location>
</feature>
<dbReference type="AlphaFoldDB" id="A0A072PI86"/>
<dbReference type="SUPFAM" id="SSF56801">
    <property type="entry name" value="Acetyl-CoA synthetase-like"/>
    <property type="match status" value="1"/>
</dbReference>
<evidence type="ECO:0008006" key="5">
    <source>
        <dbReference type="Google" id="ProtNLM"/>
    </source>
</evidence>
<protein>
    <recommendedName>
        <fullName evidence="5">AMP-dependent synthetase/ligase domain-containing protein</fullName>
    </recommendedName>
</protein>
<dbReference type="InterPro" id="IPR042099">
    <property type="entry name" value="ANL_N_sf"/>
</dbReference>
<dbReference type="GO" id="GO:0016405">
    <property type="term" value="F:CoA-ligase activity"/>
    <property type="evidence" value="ECO:0007669"/>
    <property type="project" value="TreeGrafter"/>
</dbReference>
<accession>A0A072PI86</accession>
<dbReference type="Pfam" id="PF00501">
    <property type="entry name" value="AMP-binding"/>
    <property type="match status" value="1"/>
</dbReference>
<dbReference type="Pfam" id="PF13193">
    <property type="entry name" value="AMP-binding_C"/>
    <property type="match status" value="1"/>
</dbReference>
<dbReference type="CDD" id="cd05911">
    <property type="entry name" value="Firefly_Luc_like"/>
    <property type="match status" value="1"/>
</dbReference>
<organism evidence="3 4">
    <name type="scientific">Exophiala aquamarina CBS 119918</name>
    <dbReference type="NCBI Taxonomy" id="1182545"/>
    <lineage>
        <taxon>Eukaryota</taxon>
        <taxon>Fungi</taxon>
        <taxon>Dikarya</taxon>
        <taxon>Ascomycota</taxon>
        <taxon>Pezizomycotina</taxon>
        <taxon>Eurotiomycetes</taxon>
        <taxon>Chaetothyriomycetidae</taxon>
        <taxon>Chaetothyriales</taxon>
        <taxon>Herpotrichiellaceae</taxon>
        <taxon>Exophiala</taxon>
    </lineage>
</organism>
<dbReference type="VEuPathDB" id="FungiDB:A1O9_04442"/>
<keyword evidence="4" id="KW-1185">Reference proteome</keyword>
<dbReference type="InterPro" id="IPR045851">
    <property type="entry name" value="AMP-bd_C_sf"/>
</dbReference>
<dbReference type="EMBL" id="AMGV01000003">
    <property type="protein sequence ID" value="KEF59596.1"/>
    <property type="molecule type" value="Genomic_DNA"/>
</dbReference>
<dbReference type="RefSeq" id="XP_013262186.1">
    <property type="nucleotide sequence ID" value="XM_013406732.1"/>
</dbReference>
<evidence type="ECO:0000313" key="3">
    <source>
        <dbReference type="EMBL" id="KEF59596.1"/>
    </source>
</evidence>
<gene>
    <name evidence="3" type="ORF">A1O9_04442</name>
</gene>
<dbReference type="GeneID" id="25279373"/>
<evidence type="ECO:0000313" key="4">
    <source>
        <dbReference type="Proteomes" id="UP000027920"/>
    </source>
</evidence>
<dbReference type="PANTHER" id="PTHR24096">
    <property type="entry name" value="LONG-CHAIN-FATTY-ACID--COA LIGASE"/>
    <property type="match status" value="1"/>
</dbReference>
<reference evidence="3 4" key="1">
    <citation type="submission" date="2013-03" db="EMBL/GenBank/DDBJ databases">
        <title>The Genome Sequence of Exophiala aquamarina CBS 119918.</title>
        <authorList>
            <consortium name="The Broad Institute Genomics Platform"/>
            <person name="Cuomo C."/>
            <person name="de Hoog S."/>
            <person name="Gorbushina A."/>
            <person name="Walker B."/>
            <person name="Young S.K."/>
            <person name="Zeng Q."/>
            <person name="Gargeya S."/>
            <person name="Fitzgerald M."/>
            <person name="Haas B."/>
            <person name="Abouelleil A."/>
            <person name="Allen A.W."/>
            <person name="Alvarado L."/>
            <person name="Arachchi H.M."/>
            <person name="Berlin A.M."/>
            <person name="Chapman S.B."/>
            <person name="Gainer-Dewar J."/>
            <person name="Goldberg J."/>
            <person name="Griggs A."/>
            <person name="Gujja S."/>
            <person name="Hansen M."/>
            <person name="Howarth C."/>
            <person name="Imamovic A."/>
            <person name="Ireland A."/>
            <person name="Larimer J."/>
            <person name="McCowan C."/>
            <person name="Murphy C."/>
            <person name="Pearson M."/>
            <person name="Poon T.W."/>
            <person name="Priest M."/>
            <person name="Roberts A."/>
            <person name="Saif S."/>
            <person name="Shea T."/>
            <person name="Sisk P."/>
            <person name="Sykes S."/>
            <person name="Wortman J."/>
            <person name="Nusbaum C."/>
            <person name="Birren B."/>
        </authorList>
    </citation>
    <scope>NUCLEOTIDE SEQUENCE [LARGE SCALE GENOMIC DNA]</scope>
    <source>
        <strain evidence="3 4">CBS 119918</strain>
    </source>
</reference>
<dbReference type="GO" id="GO:0019748">
    <property type="term" value="P:secondary metabolic process"/>
    <property type="evidence" value="ECO:0007669"/>
    <property type="project" value="TreeGrafter"/>
</dbReference>